<dbReference type="GO" id="GO:0045048">
    <property type="term" value="P:protein insertion into ER membrane"/>
    <property type="evidence" value="ECO:0007669"/>
    <property type="project" value="InterPro"/>
</dbReference>
<dbReference type="Pfam" id="PF03669">
    <property type="entry name" value="ASTER"/>
    <property type="match status" value="1"/>
</dbReference>
<dbReference type="GO" id="GO:0005789">
    <property type="term" value="C:endoplasmic reticulum membrane"/>
    <property type="evidence" value="ECO:0007669"/>
    <property type="project" value="InterPro"/>
</dbReference>
<comment type="caution">
    <text evidence="6">The sequence shown here is derived from an EMBL/GenBank/DDBJ whole genome shotgun (WGS) entry which is preliminary data.</text>
</comment>
<dbReference type="AlphaFoldDB" id="A0AAD7BRB2"/>
<dbReference type="InterPro" id="IPR005351">
    <property type="entry name" value="ASTER"/>
</dbReference>
<dbReference type="Proteomes" id="UP001221142">
    <property type="component" value="Unassembled WGS sequence"/>
</dbReference>
<keyword evidence="3 5" id="KW-1133">Transmembrane helix</keyword>
<evidence type="ECO:0000256" key="2">
    <source>
        <dbReference type="ARBA" id="ARBA00022692"/>
    </source>
</evidence>
<accession>A0AAD7BRB2</accession>
<name>A0AAD7BRB2_9AGAR</name>
<dbReference type="GO" id="GO:0044183">
    <property type="term" value="F:protein folding chaperone"/>
    <property type="evidence" value="ECO:0007669"/>
    <property type="project" value="InterPro"/>
</dbReference>
<evidence type="ECO:0000313" key="6">
    <source>
        <dbReference type="EMBL" id="KAJ7628559.1"/>
    </source>
</evidence>
<evidence type="ECO:0000256" key="5">
    <source>
        <dbReference type="SAM" id="Phobius"/>
    </source>
</evidence>
<evidence type="ECO:0000256" key="4">
    <source>
        <dbReference type="ARBA" id="ARBA00023136"/>
    </source>
</evidence>
<evidence type="ECO:0000313" key="7">
    <source>
        <dbReference type="Proteomes" id="UP001221142"/>
    </source>
</evidence>
<evidence type="ECO:0000256" key="3">
    <source>
        <dbReference type="ARBA" id="ARBA00022989"/>
    </source>
</evidence>
<organism evidence="6 7">
    <name type="scientific">Roridomyces roridus</name>
    <dbReference type="NCBI Taxonomy" id="1738132"/>
    <lineage>
        <taxon>Eukaryota</taxon>
        <taxon>Fungi</taxon>
        <taxon>Dikarya</taxon>
        <taxon>Basidiomycota</taxon>
        <taxon>Agaricomycotina</taxon>
        <taxon>Agaricomycetes</taxon>
        <taxon>Agaricomycetidae</taxon>
        <taxon>Agaricales</taxon>
        <taxon>Marasmiineae</taxon>
        <taxon>Mycenaceae</taxon>
        <taxon>Roridomyces</taxon>
    </lineage>
</organism>
<dbReference type="EMBL" id="JARKIF010000010">
    <property type="protein sequence ID" value="KAJ7628559.1"/>
    <property type="molecule type" value="Genomic_DNA"/>
</dbReference>
<reference evidence="6" key="1">
    <citation type="submission" date="2023-03" db="EMBL/GenBank/DDBJ databases">
        <title>Massive genome expansion in bonnet fungi (Mycena s.s.) driven by repeated elements and novel gene families across ecological guilds.</title>
        <authorList>
            <consortium name="Lawrence Berkeley National Laboratory"/>
            <person name="Harder C.B."/>
            <person name="Miyauchi S."/>
            <person name="Viragh M."/>
            <person name="Kuo A."/>
            <person name="Thoen E."/>
            <person name="Andreopoulos B."/>
            <person name="Lu D."/>
            <person name="Skrede I."/>
            <person name="Drula E."/>
            <person name="Henrissat B."/>
            <person name="Morin E."/>
            <person name="Kohler A."/>
            <person name="Barry K."/>
            <person name="LaButti K."/>
            <person name="Morin E."/>
            <person name="Salamov A."/>
            <person name="Lipzen A."/>
            <person name="Mereny Z."/>
            <person name="Hegedus B."/>
            <person name="Baldrian P."/>
            <person name="Stursova M."/>
            <person name="Weitz H."/>
            <person name="Taylor A."/>
            <person name="Grigoriev I.V."/>
            <person name="Nagy L.G."/>
            <person name="Martin F."/>
            <person name="Kauserud H."/>
        </authorList>
    </citation>
    <scope>NUCLEOTIDE SEQUENCE</scope>
    <source>
        <strain evidence="6">9284</strain>
    </source>
</reference>
<sequence length="111" mass="12066">MSKQVDDPRDASLETRYTKAPTWVGQDFEGLNTSAMFLSGLIMVTRNRYLAWPSLILGISSMINMHPLRAREGSTGSFSSLILSIGALIASYLPMLMVQNVSSATTTPLAP</sequence>
<keyword evidence="7" id="KW-1185">Reference proteome</keyword>
<comment type="subcellular location">
    <subcellularLocation>
        <location evidence="1">Membrane</location>
    </subcellularLocation>
</comment>
<protein>
    <submittedName>
        <fullName evidence="6">Uncharacterized protein</fullName>
    </submittedName>
</protein>
<evidence type="ECO:0000256" key="1">
    <source>
        <dbReference type="ARBA" id="ARBA00004370"/>
    </source>
</evidence>
<keyword evidence="4 5" id="KW-0472">Membrane</keyword>
<feature type="transmembrane region" description="Helical" evidence="5">
    <location>
        <begin position="78"/>
        <end position="98"/>
    </location>
</feature>
<keyword evidence="2 5" id="KW-0812">Transmembrane</keyword>
<gene>
    <name evidence="6" type="ORF">FB45DRAFT_918623</name>
</gene>
<proteinExistence type="predicted"/>